<dbReference type="Proteomes" id="UP000270094">
    <property type="component" value="Unassembled WGS sequence"/>
</dbReference>
<evidence type="ECO:0000313" key="3">
    <source>
        <dbReference type="Proteomes" id="UP000270094"/>
    </source>
</evidence>
<evidence type="ECO:0000313" key="2">
    <source>
        <dbReference type="EMBL" id="VDM75600.1"/>
    </source>
</evidence>
<feature type="region of interest" description="Disordered" evidence="1">
    <location>
        <begin position="1"/>
        <end position="98"/>
    </location>
</feature>
<keyword evidence="3" id="KW-1185">Reference proteome</keyword>
<protein>
    <submittedName>
        <fullName evidence="2">Uncharacterized protein</fullName>
    </submittedName>
</protein>
<reference evidence="2 3" key="1">
    <citation type="submission" date="2018-11" db="EMBL/GenBank/DDBJ databases">
        <authorList>
            <consortium name="Pathogen Informatics"/>
        </authorList>
    </citation>
    <scope>NUCLEOTIDE SEQUENCE [LARGE SCALE GENOMIC DNA]</scope>
</reference>
<feature type="compositionally biased region" description="Basic residues" evidence="1">
    <location>
        <begin position="87"/>
        <end position="98"/>
    </location>
</feature>
<accession>A0A3P7IR02</accession>
<dbReference type="EMBL" id="UYYB01095560">
    <property type="protein sequence ID" value="VDM75600.1"/>
    <property type="molecule type" value="Genomic_DNA"/>
</dbReference>
<organism evidence="2 3">
    <name type="scientific">Strongylus vulgaris</name>
    <name type="common">Blood worm</name>
    <dbReference type="NCBI Taxonomy" id="40348"/>
    <lineage>
        <taxon>Eukaryota</taxon>
        <taxon>Metazoa</taxon>
        <taxon>Ecdysozoa</taxon>
        <taxon>Nematoda</taxon>
        <taxon>Chromadorea</taxon>
        <taxon>Rhabditida</taxon>
        <taxon>Rhabditina</taxon>
        <taxon>Rhabditomorpha</taxon>
        <taxon>Strongyloidea</taxon>
        <taxon>Strongylidae</taxon>
        <taxon>Strongylus</taxon>
    </lineage>
</organism>
<dbReference type="AlphaFoldDB" id="A0A3P7IR02"/>
<feature type="compositionally biased region" description="Polar residues" evidence="1">
    <location>
        <begin position="46"/>
        <end position="57"/>
    </location>
</feature>
<evidence type="ECO:0000256" key="1">
    <source>
        <dbReference type="SAM" id="MobiDB-lite"/>
    </source>
</evidence>
<name>A0A3P7IR02_STRVU</name>
<gene>
    <name evidence="2" type="ORF">SVUK_LOCUS10598</name>
</gene>
<proteinExistence type="predicted"/>
<feature type="compositionally biased region" description="Basic and acidic residues" evidence="1">
    <location>
        <begin position="10"/>
        <end position="23"/>
    </location>
</feature>
<sequence length="98" mass="11079">MSDALVGLRSSDKKSMSRLRDSAEYVSKVKHRWAGHHEKDRRQMDTKNSGMDSSLSNHRGRPPTDDRLTCSLPAEFSAVTSNGSRPREHRRRSSIPTS</sequence>
<feature type="compositionally biased region" description="Basic and acidic residues" evidence="1">
    <location>
        <begin position="35"/>
        <end position="45"/>
    </location>
</feature>